<dbReference type="EMBL" id="ACZM01000003">
    <property type="protein sequence ID" value="EHG22264.1"/>
    <property type="molecule type" value="Genomic_DNA"/>
</dbReference>
<evidence type="ECO:0000259" key="1">
    <source>
        <dbReference type="Pfam" id="PF13443"/>
    </source>
</evidence>
<proteinExistence type="predicted"/>
<organism evidence="2 3">
    <name type="scientific">Selenomonas infelix ATCC 43532</name>
    <dbReference type="NCBI Taxonomy" id="679201"/>
    <lineage>
        <taxon>Bacteria</taxon>
        <taxon>Bacillati</taxon>
        <taxon>Bacillota</taxon>
        <taxon>Negativicutes</taxon>
        <taxon>Selenomonadales</taxon>
        <taxon>Selenomonadaceae</taxon>
        <taxon>Selenomonas</taxon>
    </lineage>
</organism>
<dbReference type="InterPro" id="IPR001387">
    <property type="entry name" value="Cro/C1-type_HTH"/>
</dbReference>
<protein>
    <recommendedName>
        <fullName evidence="1">HTH cro/C1-type domain-containing protein</fullName>
    </recommendedName>
</protein>
<dbReference type="PATRIC" id="fig|679201.3.peg.306"/>
<dbReference type="Proteomes" id="UP000004129">
    <property type="component" value="Unassembled WGS sequence"/>
</dbReference>
<dbReference type="Gene3D" id="1.10.260.40">
    <property type="entry name" value="lambda repressor-like DNA-binding domains"/>
    <property type="match status" value="1"/>
</dbReference>
<keyword evidence="3" id="KW-1185">Reference proteome</keyword>
<dbReference type="Pfam" id="PF13443">
    <property type="entry name" value="HTH_26"/>
    <property type="match status" value="1"/>
</dbReference>
<reference evidence="2 3" key="1">
    <citation type="submission" date="2011-08" db="EMBL/GenBank/DDBJ databases">
        <title>The Genome Sequence of Selenomonas infelix ATCC 43532.</title>
        <authorList>
            <consortium name="The Broad Institute Genome Sequencing Platform"/>
            <person name="Earl A."/>
            <person name="Ward D."/>
            <person name="Feldgarden M."/>
            <person name="Gevers D."/>
            <person name="Izard J."/>
            <person name="Blanton J.M."/>
            <person name="Baranova O.V."/>
            <person name="Dewhirst F.E."/>
            <person name="Young S.K."/>
            <person name="Zeng Q."/>
            <person name="Gargeya S."/>
            <person name="Fitzgerald M."/>
            <person name="Haas B."/>
            <person name="Abouelleil A."/>
            <person name="Alvarado L."/>
            <person name="Arachchi H.M."/>
            <person name="Berlin A."/>
            <person name="Brown A."/>
            <person name="Chapman S.B."/>
            <person name="Chen Z."/>
            <person name="Dunbar C."/>
            <person name="Freedman E."/>
            <person name="Gearin G."/>
            <person name="Gellesch M."/>
            <person name="Goldberg J."/>
            <person name="Griggs A."/>
            <person name="Gujja S."/>
            <person name="Heiman D."/>
            <person name="Howarth C."/>
            <person name="Larson L."/>
            <person name="Lui A."/>
            <person name="MacDonald P.J.P."/>
            <person name="Montmayeur A."/>
            <person name="Murphy C."/>
            <person name="Neiman D."/>
            <person name="Pearson M."/>
            <person name="Priest M."/>
            <person name="Roberts A."/>
            <person name="Saif S."/>
            <person name="Shea T."/>
            <person name="Shenoy N."/>
            <person name="Sisk P."/>
            <person name="Stolte C."/>
            <person name="Sykes S."/>
            <person name="Wortman J."/>
            <person name="Nusbaum C."/>
            <person name="Birren B."/>
        </authorList>
    </citation>
    <scope>NUCLEOTIDE SEQUENCE [LARGE SCALE GENOMIC DNA]</scope>
    <source>
        <strain evidence="2 3">ATCC 43532</strain>
    </source>
</reference>
<dbReference type="HOGENOM" id="CLU_2847387_0_0_9"/>
<feature type="domain" description="HTH cro/C1-type" evidence="1">
    <location>
        <begin position="1"/>
        <end position="48"/>
    </location>
</feature>
<evidence type="ECO:0000313" key="2">
    <source>
        <dbReference type="EMBL" id="EHG22264.1"/>
    </source>
</evidence>
<evidence type="ECO:0000313" key="3">
    <source>
        <dbReference type="Proteomes" id="UP000004129"/>
    </source>
</evidence>
<accession>G5GM19</accession>
<dbReference type="InterPro" id="IPR010982">
    <property type="entry name" value="Lambda_DNA-bd_dom_sf"/>
</dbReference>
<dbReference type="GO" id="GO:0003677">
    <property type="term" value="F:DNA binding"/>
    <property type="evidence" value="ECO:0007669"/>
    <property type="project" value="InterPro"/>
</dbReference>
<sequence>MARDTGISRTTLTNIYYKRSTYITFTVLNKLCSYLECGVDDLFLYVADSDAYRKEGCCISKSSDG</sequence>
<dbReference type="STRING" id="679201.HMPREF9334_00300"/>
<comment type="caution">
    <text evidence="2">The sequence shown here is derived from an EMBL/GenBank/DDBJ whole genome shotgun (WGS) entry which is preliminary data.</text>
</comment>
<dbReference type="AlphaFoldDB" id="G5GM19"/>
<dbReference type="SUPFAM" id="SSF47413">
    <property type="entry name" value="lambda repressor-like DNA-binding domains"/>
    <property type="match status" value="1"/>
</dbReference>
<gene>
    <name evidence="2" type="ORF">HMPREF9334_00300</name>
</gene>
<name>G5GM19_9FIRM</name>